<dbReference type="RefSeq" id="WP_042522781.1">
    <property type="nucleotide sequence ID" value="NZ_AP023187.1"/>
</dbReference>
<proteinExistence type="predicted"/>
<accession>A0AA36UNZ8</accession>
<keyword evidence="1 2" id="KW-0732">Signal</keyword>
<organism evidence="4 5">
    <name type="scientific">Vibrio alginolyticus</name>
    <dbReference type="NCBI Taxonomy" id="663"/>
    <lineage>
        <taxon>Bacteria</taxon>
        <taxon>Pseudomonadati</taxon>
        <taxon>Pseudomonadota</taxon>
        <taxon>Gammaproteobacteria</taxon>
        <taxon>Vibrionales</taxon>
        <taxon>Vibrionaceae</taxon>
        <taxon>Vibrio</taxon>
    </lineage>
</organism>
<dbReference type="InterPro" id="IPR027385">
    <property type="entry name" value="Beta-barrel_OMP"/>
</dbReference>
<dbReference type="SUPFAM" id="SSF56925">
    <property type="entry name" value="OMPA-like"/>
    <property type="match status" value="1"/>
</dbReference>
<feature type="domain" description="Outer membrane protein beta-barrel" evidence="3">
    <location>
        <begin position="12"/>
        <end position="176"/>
    </location>
</feature>
<evidence type="ECO:0000259" key="3">
    <source>
        <dbReference type="Pfam" id="PF13505"/>
    </source>
</evidence>
<comment type="caution">
    <text evidence="4">The sequence shown here is derived from an EMBL/GenBank/DDBJ whole genome shotgun (WGS) entry which is preliminary data.</text>
</comment>
<sequence>MVRNLLLVSLAALPAISSAAVMHQAEKFGYEHIHLDVGAGTTNEEWLDNSNATTVGLGGNYLFTENWLFNVDYSAQFFHPDDFTLRIDRLLFGGGYRYGVTEQFDIYGLYGIGAIKAKATDDKTDNTLSSDSELIQAVTVGVNYLLSEKLIATAEVELNRSDIVDENNFKIGLNYQWHKVIGTGLFYQFRDTDYSGESSDYVNEVGLSLKFVY</sequence>
<dbReference type="EMBL" id="AAXMUW010000008">
    <property type="protein sequence ID" value="EGQ9134677.1"/>
    <property type="molecule type" value="Genomic_DNA"/>
</dbReference>
<evidence type="ECO:0000313" key="5">
    <source>
        <dbReference type="Proteomes" id="UP000714625"/>
    </source>
</evidence>
<dbReference type="Proteomes" id="UP000714625">
    <property type="component" value="Unassembled WGS sequence"/>
</dbReference>
<name>A0AA36UNZ8_VIBAL</name>
<dbReference type="Gene3D" id="2.40.160.20">
    <property type="match status" value="1"/>
</dbReference>
<dbReference type="Pfam" id="PF13505">
    <property type="entry name" value="OMP_b-brl"/>
    <property type="match status" value="1"/>
</dbReference>
<dbReference type="AlphaFoldDB" id="A0AA36UNZ8"/>
<feature type="chain" id="PRO_5041326696" evidence="2">
    <location>
        <begin position="20"/>
        <end position="213"/>
    </location>
</feature>
<evidence type="ECO:0000256" key="1">
    <source>
        <dbReference type="ARBA" id="ARBA00022729"/>
    </source>
</evidence>
<evidence type="ECO:0000313" key="4">
    <source>
        <dbReference type="EMBL" id="EGQ9134677.1"/>
    </source>
</evidence>
<dbReference type="GeneID" id="75167318"/>
<dbReference type="InterPro" id="IPR011250">
    <property type="entry name" value="OMP/PagP_B-barrel"/>
</dbReference>
<feature type="signal peptide" evidence="2">
    <location>
        <begin position="1"/>
        <end position="19"/>
    </location>
</feature>
<evidence type="ECO:0000256" key="2">
    <source>
        <dbReference type="SAM" id="SignalP"/>
    </source>
</evidence>
<protein>
    <submittedName>
        <fullName evidence="4">Porin family protein</fullName>
    </submittedName>
</protein>
<reference evidence="4" key="1">
    <citation type="submission" date="2019-11" db="EMBL/GenBank/DDBJ databases">
        <authorList>
            <consortium name="PulseNet: The National Subtyping Network for Foodborne Disease Surveillance"/>
            <person name="Tarr C.L."/>
            <person name="Trees E."/>
            <person name="Katz L.S."/>
            <person name="Carleton-Romer H.A."/>
            <person name="Stroika S."/>
            <person name="Kucerova Z."/>
            <person name="Roache K.F."/>
            <person name="Sabol A.L."/>
            <person name="Besser J."/>
            <person name="Gerner-Smidt P."/>
        </authorList>
    </citation>
    <scope>NUCLEOTIDE SEQUENCE</scope>
    <source>
        <strain evidence="4">PNUSAV001129</strain>
    </source>
</reference>
<gene>
    <name evidence="4" type="ORF">GHY86_05830</name>
</gene>